<reference evidence="1 2" key="1">
    <citation type="submission" date="2016-05" db="EMBL/GenBank/DDBJ databases">
        <title>Microbial solvent formation.</title>
        <authorList>
            <person name="Poehlein A."/>
            <person name="Montoya Solano J.D."/>
            <person name="Flitsch S."/>
            <person name="Krabben P."/>
            <person name="Duerre P."/>
            <person name="Daniel R."/>
        </authorList>
    </citation>
    <scope>NUCLEOTIDE SEQUENCE [LARGE SCALE GENOMIC DNA]</scope>
    <source>
        <strain evidence="1 2">DSM 2619</strain>
    </source>
</reference>
<gene>
    <name evidence="1" type="ORF">CLPUN_29060</name>
</gene>
<proteinExistence type="predicted"/>
<evidence type="ECO:0000313" key="2">
    <source>
        <dbReference type="Proteomes" id="UP000190890"/>
    </source>
</evidence>
<sequence>MIRIATAQTKSQVYLEEAKWMSMAEAWFEDKIGLQLSELTSYEIMSLNK</sequence>
<dbReference type="STRING" id="29367.CLPUN_29060"/>
<name>A0A1S8TE97_9CLOT</name>
<comment type="caution">
    <text evidence="1">The sequence shown here is derived from an EMBL/GenBank/DDBJ whole genome shotgun (WGS) entry which is preliminary data.</text>
</comment>
<dbReference type="Proteomes" id="UP000190890">
    <property type="component" value="Unassembled WGS sequence"/>
</dbReference>
<dbReference type="EMBL" id="LZZM01000178">
    <property type="protein sequence ID" value="OOM76058.1"/>
    <property type="molecule type" value="Genomic_DNA"/>
</dbReference>
<accession>A0A1S8TE97</accession>
<keyword evidence="2" id="KW-1185">Reference proteome</keyword>
<organism evidence="1 2">
    <name type="scientific">Clostridium puniceum</name>
    <dbReference type="NCBI Taxonomy" id="29367"/>
    <lineage>
        <taxon>Bacteria</taxon>
        <taxon>Bacillati</taxon>
        <taxon>Bacillota</taxon>
        <taxon>Clostridia</taxon>
        <taxon>Eubacteriales</taxon>
        <taxon>Clostridiaceae</taxon>
        <taxon>Clostridium</taxon>
    </lineage>
</organism>
<evidence type="ECO:0000313" key="1">
    <source>
        <dbReference type="EMBL" id="OOM76058.1"/>
    </source>
</evidence>
<dbReference type="RefSeq" id="WP_158078778.1">
    <property type="nucleotide sequence ID" value="NZ_LZZM01000178.1"/>
</dbReference>
<dbReference type="AlphaFoldDB" id="A0A1S8TE97"/>
<protein>
    <submittedName>
        <fullName evidence="1">Uncharacterized protein</fullName>
    </submittedName>
</protein>